<dbReference type="Proteomes" id="UP000812031">
    <property type="component" value="Unassembled WGS sequence"/>
</dbReference>
<feature type="chain" id="PRO_5046111644" evidence="1">
    <location>
        <begin position="20"/>
        <end position="182"/>
    </location>
</feature>
<evidence type="ECO:0000313" key="3">
    <source>
        <dbReference type="Proteomes" id="UP000812031"/>
    </source>
</evidence>
<sequence length="182" mass="21455">MKKVILLTALFLMGFGVYAQNENVESTTRKFIDKAQFTQINKDWTTIAEFSSGIGEYVNFFPIEVIDLKTNEKVNALQLDMYVKKPEAFKTAWVGLDEVDEFIQFIEKNVIPNLDLKFKKKSTEFIFKAKEMTFSYIVDEKRKRISIWLNNYDKEGQANYYFWTETQVDKIPDLLKVLKKIK</sequence>
<feature type="signal peptide" evidence="1">
    <location>
        <begin position="1"/>
        <end position="19"/>
    </location>
</feature>
<proteinExistence type="predicted"/>
<gene>
    <name evidence="2" type="ORF">KZH69_11380</name>
</gene>
<comment type="caution">
    <text evidence="2">The sequence shown here is derived from an EMBL/GenBank/DDBJ whole genome shotgun (WGS) entry which is preliminary data.</text>
</comment>
<reference evidence="2 3" key="1">
    <citation type="submission" date="2021-07" db="EMBL/GenBank/DDBJ databases">
        <title>Flavobacterium sp. nov. isolated from sediment on the Taihu Lake.</title>
        <authorList>
            <person name="Qu J.-H."/>
        </authorList>
    </citation>
    <scope>NUCLEOTIDE SEQUENCE [LARGE SCALE GENOMIC DNA]</scope>
    <source>
        <strain evidence="2 3">NAS39</strain>
    </source>
</reference>
<dbReference type="EMBL" id="JAHWYN010000008">
    <property type="protein sequence ID" value="MBW4361087.1"/>
    <property type="molecule type" value="Genomic_DNA"/>
</dbReference>
<keyword evidence="3" id="KW-1185">Reference proteome</keyword>
<evidence type="ECO:0000313" key="2">
    <source>
        <dbReference type="EMBL" id="MBW4361087.1"/>
    </source>
</evidence>
<organism evidence="2 3">
    <name type="scientific">Flavobacterium taihuense</name>
    <dbReference type="NCBI Taxonomy" id="2857508"/>
    <lineage>
        <taxon>Bacteria</taxon>
        <taxon>Pseudomonadati</taxon>
        <taxon>Bacteroidota</taxon>
        <taxon>Flavobacteriia</taxon>
        <taxon>Flavobacteriales</taxon>
        <taxon>Flavobacteriaceae</taxon>
        <taxon>Flavobacterium</taxon>
    </lineage>
</organism>
<keyword evidence="1" id="KW-0732">Signal</keyword>
<name>A0ABS6XXL3_9FLAO</name>
<accession>A0ABS6XXL3</accession>
<evidence type="ECO:0000256" key="1">
    <source>
        <dbReference type="SAM" id="SignalP"/>
    </source>
</evidence>
<dbReference type="RefSeq" id="WP_219317564.1">
    <property type="nucleotide sequence ID" value="NZ_JAHWYN010000008.1"/>
</dbReference>
<protein>
    <submittedName>
        <fullName evidence="2">Uncharacterized protein</fullName>
    </submittedName>
</protein>